<protein>
    <submittedName>
        <fullName evidence="1">Uncharacterized protein</fullName>
    </submittedName>
</protein>
<proteinExistence type="predicted"/>
<comment type="caution">
    <text evidence="1">The sequence shown here is derived from an EMBL/GenBank/DDBJ whole genome shotgun (WGS) entry which is preliminary data.</text>
</comment>
<dbReference type="AlphaFoldDB" id="A0A7W4I9Q5"/>
<dbReference type="Proteomes" id="UP000589085">
    <property type="component" value="Unassembled WGS sequence"/>
</dbReference>
<evidence type="ECO:0000313" key="2">
    <source>
        <dbReference type="Proteomes" id="UP000589085"/>
    </source>
</evidence>
<dbReference type="EMBL" id="JABEQJ010000001">
    <property type="protein sequence ID" value="MBB2158809.1"/>
    <property type="molecule type" value="Genomic_DNA"/>
</dbReference>
<name>A0A7W4I9Q5_9PROT</name>
<evidence type="ECO:0000313" key="1">
    <source>
        <dbReference type="EMBL" id="MBB2158809.1"/>
    </source>
</evidence>
<gene>
    <name evidence="1" type="ORF">HLH48_01210</name>
</gene>
<organism evidence="1 2">
    <name type="scientific">Gluconacetobacter sacchari</name>
    <dbReference type="NCBI Taxonomy" id="92759"/>
    <lineage>
        <taxon>Bacteria</taxon>
        <taxon>Pseudomonadati</taxon>
        <taxon>Pseudomonadota</taxon>
        <taxon>Alphaproteobacteria</taxon>
        <taxon>Acetobacterales</taxon>
        <taxon>Acetobacteraceae</taxon>
        <taxon>Gluconacetobacter</taxon>
    </lineage>
</organism>
<dbReference type="RefSeq" id="WP_182995664.1">
    <property type="nucleotide sequence ID" value="NZ_JABEQJ010000001.1"/>
</dbReference>
<accession>A0A7W4I9Q5</accession>
<sequence>MIAAIAMGQHNQRAVVPRHDSFSDGQVIGAELAWARHAGGGVENRQF</sequence>
<reference evidence="1 2" key="1">
    <citation type="submission" date="2020-04" db="EMBL/GenBank/DDBJ databases">
        <title>Description of novel Gluconacetobacter.</title>
        <authorList>
            <person name="Sombolestani A."/>
        </authorList>
    </citation>
    <scope>NUCLEOTIDE SEQUENCE [LARGE SCALE GENOMIC DNA]</scope>
    <source>
        <strain evidence="1 2">LMG 19747</strain>
    </source>
</reference>